<proteinExistence type="predicted"/>
<organism evidence="1 2">
    <name type="scientific">Trichinella murrelli</name>
    <dbReference type="NCBI Taxonomy" id="144512"/>
    <lineage>
        <taxon>Eukaryota</taxon>
        <taxon>Metazoa</taxon>
        <taxon>Ecdysozoa</taxon>
        <taxon>Nematoda</taxon>
        <taxon>Enoplea</taxon>
        <taxon>Dorylaimia</taxon>
        <taxon>Trichinellida</taxon>
        <taxon>Trichinellidae</taxon>
        <taxon>Trichinella</taxon>
    </lineage>
</organism>
<keyword evidence="2" id="KW-1185">Reference proteome</keyword>
<feature type="non-terminal residue" evidence="1">
    <location>
        <position position="60"/>
    </location>
</feature>
<gene>
    <name evidence="1" type="ORF">T05_13539</name>
</gene>
<evidence type="ECO:0000313" key="1">
    <source>
        <dbReference type="EMBL" id="KRX40623.1"/>
    </source>
</evidence>
<feature type="non-terminal residue" evidence="1">
    <location>
        <position position="1"/>
    </location>
</feature>
<comment type="caution">
    <text evidence="1">The sequence shown here is derived from an EMBL/GenBank/DDBJ whole genome shotgun (WGS) entry which is preliminary data.</text>
</comment>
<accession>A0A0V0TNJ4</accession>
<evidence type="ECO:0000313" key="2">
    <source>
        <dbReference type="Proteomes" id="UP000055048"/>
    </source>
</evidence>
<dbReference type="Proteomes" id="UP000055048">
    <property type="component" value="Unassembled WGS sequence"/>
</dbReference>
<sequence length="60" mass="7184">LLFLLFSNANFPQQFRFLCYILQKKFWKGPRQTKKFFLNGLKSLHAPKLIHRKAAHLELP</sequence>
<dbReference type="EMBL" id="JYDJ01000194">
    <property type="protein sequence ID" value="KRX40623.1"/>
    <property type="molecule type" value="Genomic_DNA"/>
</dbReference>
<protein>
    <submittedName>
        <fullName evidence="1">Uncharacterized protein</fullName>
    </submittedName>
</protein>
<name>A0A0V0TNJ4_9BILA</name>
<reference evidence="1 2" key="1">
    <citation type="submission" date="2015-01" db="EMBL/GenBank/DDBJ databases">
        <title>Evolution of Trichinella species and genotypes.</title>
        <authorList>
            <person name="Korhonen P.K."/>
            <person name="Edoardo P."/>
            <person name="Giuseppe L.R."/>
            <person name="Gasser R.B."/>
        </authorList>
    </citation>
    <scope>NUCLEOTIDE SEQUENCE [LARGE SCALE GENOMIC DNA]</scope>
    <source>
        <strain evidence="1">ISS417</strain>
    </source>
</reference>
<dbReference type="AlphaFoldDB" id="A0A0V0TNJ4"/>